<evidence type="ECO:0000256" key="1">
    <source>
        <dbReference type="SAM" id="SignalP"/>
    </source>
</evidence>
<dbReference type="EMBL" id="AEQP01000022">
    <property type="protein sequence ID" value="EFV93860.1"/>
    <property type="molecule type" value="Genomic_DNA"/>
</dbReference>
<keyword evidence="1" id="KW-0732">Signal</keyword>
<dbReference type="HOGENOM" id="CLU_173389_0_0_4"/>
<dbReference type="InterPro" id="IPR025711">
    <property type="entry name" value="PepSY"/>
</dbReference>
<dbReference type="RefSeq" id="WP_005674342.1">
    <property type="nucleotide sequence ID" value="NZ_CP146288.1"/>
</dbReference>
<dbReference type="Gene3D" id="3.10.450.40">
    <property type="match status" value="1"/>
</dbReference>
<proteinExistence type="predicted"/>
<gene>
    <name evidence="3" type="ORF">HMPREF0551_1975</name>
</gene>
<comment type="caution">
    <text evidence="3">The sequence shown here is derived from an EMBL/GenBank/DDBJ whole genome shotgun (WGS) entry which is preliminary data.</text>
</comment>
<feature type="signal peptide" evidence="1">
    <location>
        <begin position="1"/>
        <end position="25"/>
    </location>
</feature>
<dbReference type="AlphaFoldDB" id="E7RZ61"/>
<organism evidence="3 4">
    <name type="scientific">Lautropia mirabilis ATCC 51599</name>
    <dbReference type="NCBI Taxonomy" id="887898"/>
    <lineage>
        <taxon>Bacteria</taxon>
        <taxon>Pseudomonadati</taxon>
        <taxon>Pseudomonadota</taxon>
        <taxon>Betaproteobacteria</taxon>
        <taxon>Burkholderiales</taxon>
        <taxon>Burkholderiaceae</taxon>
        <taxon>Lautropia</taxon>
    </lineage>
</organism>
<protein>
    <submittedName>
        <fullName evidence="3">Peptidase propeptide and YPEB domain protein</fullName>
    </submittedName>
</protein>
<accession>E7RZ61</accession>
<evidence type="ECO:0000259" key="2">
    <source>
        <dbReference type="Pfam" id="PF03413"/>
    </source>
</evidence>
<feature type="chain" id="PRO_5003224381" evidence="1">
    <location>
        <begin position="26"/>
        <end position="104"/>
    </location>
</feature>
<feature type="domain" description="PepSY" evidence="2">
    <location>
        <begin position="39"/>
        <end position="95"/>
    </location>
</feature>
<dbReference type="Pfam" id="PF03413">
    <property type="entry name" value="PepSY"/>
    <property type="match status" value="1"/>
</dbReference>
<dbReference type="Proteomes" id="UP000011021">
    <property type="component" value="Unassembled WGS sequence"/>
</dbReference>
<keyword evidence="4" id="KW-1185">Reference proteome</keyword>
<sequence length="104" mass="11184">MIRKTSVAAVLIGLAALAAHGSASAESIPQDAINLSNAKLSLPEAVALAEKHHPGSKANQAELKFKKERLYYEVEVVTPRNEVFDVKVDAKDGTVFQSKPDNLD</sequence>
<reference evidence="3 4" key="1">
    <citation type="submission" date="2010-12" db="EMBL/GenBank/DDBJ databases">
        <authorList>
            <person name="Muzny D."/>
            <person name="Qin X."/>
            <person name="Deng J."/>
            <person name="Jiang H."/>
            <person name="Liu Y."/>
            <person name="Qu J."/>
            <person name="Song X.-Z."/>
            <person name="Zhang L."/>
            <person name="Thornton R."/>
            <person name="Coyle M."/>
            <person name="Francisco L."/>
            <person name="Jackson L."/>
            <person name="Javaid M."/>
            <person name="Korchina V."/>
            <person name="Kovar C."/>
            <person name="Mata R."/>
            <person name="Mathew T."/>
            <person name="Ngo R."/>
            <person name="Nguyen L."/>
            <person name="Nguyen N."/>
            <person name="Okwuonu G."/>
            <person name="Ongeri F."/>
            <person name="Pham C."/>
            <person name="Simmons D."/>
            <person name="Wilczek-Boney K."/>
            <person name="Hale W."/>
            <person name="Jakkamsetti A."/>
            <person name="Pham P."/>
            <person name="Ruth R."/>
            <person name="San Lucas F."/>
            <person name="Warren J."/>
            <person name="Zhang J."/>
            <person name="Zhao Z."/>
            <person name="Zhou C."/>
            <person name="Zhu D."/>
            <person name="Lee S."/>
            <person name="Bess C."/>
            <person name="Blankenburg K."/>
            <person name="Forbes L."/>
            <person name="Fu Q."/>
            <person name="Gubbala S."/>
            <person name="Hirani K."/>
            <person name="Jayaseelan J.C."/>
            <person name="Lara F."/>
            <person name="Munidasa M."/>
            <person name="Palculict T."/>
            <person name="Patil S."/>
            <person name="Pu L.-L."/>
            <person name="Saada N."/>
            <person name="Tang L."/>
            <person name="Weissenberger G."/>
            <person name="Zhu Y."/>
            <person name="Hemphill L."/>
            <person name="Shang Y."/>
            <person name="Youmans B."/>
            <person name="Ayvaz T."/>
            <person name="Ross M."/>
            <person name="Santibanez J."/>
            <person name="Aqrawi P."/>
            <person name="Gross S."/>
            <person name="Joshi V."/>
            <person name="Fowler G."/>
            <person name="Nazareth L."/>
            <person name="Reid J."/>
            <person name="Worley K."/>
            <person name="Petrosino J."/>
            <person name="Highlander S."/>
            <person name="Gibbs R."/>
        </authorList>
    </citation>
    <scope>NUCLEOTIDE SEQUENCE [LARGE SCALE GENOMIC DNA]</scope>
    <source>
        <strain evidence="3 4">ATCC 51599</strain>
    </source>
</reference>
<dbReference type="eggNOG" id="COG3212">
    <property type="taxonomic scope" value="Bacteria"/>
</dbReference>
<evidence type="ECO:0000313" key="3">
    <source>
        <dbReference type="EMBL" id="EFV93860.1"/>
    </source>
</evidence>
<evidence type="ECO:0000313" key="4">
    <source>
        <dbReference type="Proteomes" id="UP000011021"/>
    </source>
</evidence>
<name>E7RZ61_9BURK</name>